<keyword evidence="4 5" id="KW-0173">Coenzyme A biosynthesis</keyword>
<name>A0A395JJF0_9GAMM</name>
<evidence type="ECO:0000256" key="6">
    <source>
        <dbReference type="NCBIfam" id="TIGR00152"/>
    </source>
</evidence>
<comment type="subcellular location">
    <subcellularLocation>
        <location evidence="5">Cytoplasm</location>
    </subcellularLocation>
</comment>
<dbReference type="NCBIfam" id="TIGR00152">
    <property type="entry name" value="dephospho-CoA kinase"/>
    <property type="match status" value="1"/>
</dbReference>
<sequence length="210" mass="23149">MSKQAIYTVGLTGGIGSGKTVVSDHLGSLGVPIIDTDVIARQVVQPGQPALSALVEFFGNEILLEDGSLNRNELRQRAFKSDQTKAKLDAITHPAIRIATLQEIQLVEFSYCVVVVPLLTSTSEFGKIMNRVLVVTADHETKIRRVQSRSGLSHEEIERIMASQLSDTERLAFADDVIENNSTLAAARQATERLHHQYLTLSQQNDTKRL</sequence>
<dbReference type="EMBL" id="QNRT01000003">
    <property type="protein sequence ID" value="RBP49879.1"/>
    <property type="molecule type" value="Genomic_DNA"/>
</dbReference>
<comment type="caution">
    <text evidence="7">The sequence shown here is derived from an EMBL/GenBank/DDBJ whole genome shotgun (WGS) entry which is preliminary data.</text>
</comment>
<keyword evidence="8" id="KW-1185">Reference proteome</keyword>
<dbReference type="PROSITE" id="PS51219">
    <property type="entry name" value="DPCK"/>
    <property type="match status" value="1"/>
</dbReference>
<dbReference type="UniPathway" id="UPA00241">
    <property type="reaction ID" value="UER00356"/>
</dbReference>
<evidence type="ECO:0000313" key="8">
    <source>
        <dbReference type="Proteomes" id="UP000253083"/>
    </source>
</evidence>
<dbReference type="GO" id="GO:0015937">
    <property type="term" value="P:coenzyme A biosynthetic process"/>
    <property type="evidence" value="ECO:0007669"/>
    <property type="project" value="UniProtKB-UniRule"/>
</dbReference>
<dbReference type="Gene3D" id="3.40.50.300">
    <property type="entry name" value="P-loop containing nucleotide triphosphate hydrolases"/>
    <property type="match status" value="1"/>
</dbReference>
<accession>A0A395JJF0</accession>
<gene>
    <name evidence="5" type="primary">coaE</name>
    <name evidence="7" type="ORF">DFR28_103311</name>
</gene>
<dbReference type="HAMAP" id="MF_00376">
    <property type="entry name" value="Dephospho_CoA_kinase"/>
    <property type="match status" value="1"/>
</dbReference>
<organism evidence="7 8">
    <name type="scientific">Arenicella xantha</name>
    <dbReference type="NCBI Taxonomy" id="644221"/>
    <lineage>
        <taxon>Bacteria</taxon>
        <taxon>Pseudomonadati</taxon>
        <taxon>Pseudomonadota</taxon>
        <taxon>Gammaproteobacteria</taxon>
        <taxon>Arenicellales</taxon>
        <taxon>Arenicellaceae</taxon>
        <taxon>Arenicella</taxon>
    </lineage>
</organism>
<comment type="function">
    <text evidence="5">Catalyzes the phosphorylation of the 3'-hydroxyl group of dephosphocoenzyme A to form coenzyme A.</text>
</comment>
<dbReference type="InterPro" id="IPR001977">
    <property type="entry name" value="Depp_CoAkinase"/>
</dbReference>
<dbReference type="CDD" id="cd02022">
    <property type="entry name" value="DPCK"/>
    <property type="match status" value="1"/>
</dbReference>
<dbReference type="GO" id="GO:0004140">
    <property type="term" value="F:dephospho-CoA kinase activity"/>
    <property type="evidence" value="ECO:0007669"/>
    <property type="project" value="UniProtKB-UniRule"/>
</dbReference>
<comment type="similarity">
    <text evidence="1 5">Belongs to the CoaE family.</text>
</comment>
<evidence type="ECO:0000313" key="7">
    <source>
        <dbReference type="EMBL" id="RBP49879.1"/>
    </source>
</evidence>
<evidence type="ECO:0000256" key="1">
    <source>
        <dbReference type="ARBA" id="ARBA00009018"/>
    </source>
</evidence>
<evidence type="ECO:0000256" key="4">
    <source>
        <dbReference type="ARBA" id="ARBA00022993"/>
    </source>
</evidence>
<dbReference type="GO" id="GO:0005737">
    <property type="term" value="C:cytoplasm"/>
    <property type="evidence" value="ECO:0007669"/>
    <property type="project" value="UniProtKB-SubCell"/>
</dbReference>
<protein>
    <recommendedName>
        <fullName evidence="5 6">Dephospho-CoA kinase</fullName>
        <ecNumber evidence="5 6">2.7.1.24</ecNumber>
    </recommendedName>
    <alternativeName>
        <fullName evidence="5">Dephosphocoenzyme A kinase</fullName>
    </alternativeName>
</protein>
<evidence type="ECO:0000256" key="5">
    <source>
        <dbReference type="HAMAP-Rule" id="MF_00376"/>
    </source>
</evidence>
<reference evidence="7 8" key="1">
    <citation type="submission" date="2018-06" db="EMBL/GenBank/DDBJ databases">
        <title>Genomic Encyclopedia of Type Strains, Phase IV (KMG-IV): sequencing the most valuable type-strain genomes for metagenomic binning, comparative biology and taxonomic classification.</title>
        <authorList>
            <person name="Goeker M."/>
        </authorList>
    </citation>
    <scope>NUCLEOTIDE SEQUENCE [LARGE SCALE GENOMIC DNA]</scope>
    <source>
        <strain evidence="7 8">DSM 24032</strain>
    </source>
</reference>
<keyword evidence="5 7" id="KW-0418">Kinase</keyword>
<dbReference type="FunCoup" id="A0A395JJF0">
    <property type="interactions" value="449"/>
</dbReference>
<evidence type="ECO:0000256" key="2">
    <source>
        <dbReference type="ARBA" id="ARBA00022741"/>
    </source>
</evidence>
<dbReference type="SUPFAM" id="SSF52540">
    <property type="entry name" value="P-loop containing nucleoside triphosphate hydrolases"/>
    <property type="match status" value="1"/>
</dbReference>
<keyword evidence="5" id="KW-0808">Transferase</keyword>
<dbReference type="InterPro" id="IPR027417">
    <property type="entry name" value="P-loop_NTPase"/>
</dbReference>
<proteinExistence type="inferred from homology"/>
<dbReference type="RefSeq" id="WP_170132098.1">
    <property type="nucleotide sequence ID" value="NZ_QNRT01000003.1"/>
</dbReference>
<dbReference type="PANTHER" id="PTHR10695">
    <property type="entry name" value="DEPHOSPHO-COA KINASE-RELATED"/>
    <property type="match status" value="1"/>
</dbReference>
<dbReference type="EC" id="2.7.1.24" evidence="5 6"/>
<dbReference type="Pfam" id="PF01121">
    <property type="entry name" value="CoaE"/>
    <property type="match status" value="1"/>
</dbReference>
<dbReference type="PANTHER" id="PTHR10695:SF46">
    <property type="entry name" value="BIFUNCTIONAL COENZYME A SYNTHASE-RELATED"/>
    <property type="match status" value="1"/>
</dbReference>
<keyword evidence="2 5" id="KW-0547">Nucleotide-binding</keyword>
<dbReference type="AlphaFoldDB" id="A0A395JJF0"/>
<dbReference type="Proteomes" id="UP000253083">
    <property type="component" value="Unassembled WGS sequence"/>
</dbReference>
<dbReference type="InParanoid" id="A0A395JJF0"/>
<dbReference type="GO" id="GO:0005524">
    <property type="term" value="F:ATP binding"/>
    <property type="evidence" value="ECO:0007669"/>
    <property type="project" value="UniProtKB-UniRule"/>
</dbReference>
<keyword evidence="3 5" id="KW-0067">ATP-binding</keyword>
<keyword evidence="5" id="KW-0963">Cytoplasm</keyword>
<feature type="binding site" evidence="5">
    <location>
        <begin position="16"/>
        <end position="21"/>
    </location>
    <ligand>
        <name>ATP</name>
        <dbReference type="ChEBI" id="CHEBI:30616"/>
    </ligand>
</feature>
<comment type="pathway">
    <text evidence="5">Cofactor biosynthesis; coenzyme A biosynthesis; CoA from (R)-pantothenate: step 5/5.</text>
</comment>
<evidence type="ECO:0000256" key="3">
    <source>
        <dbReference type="ARBA" id="ARBA00022840"/>
    </source>
</evidence>
<comment type="catalytic activity">
    <reaction evidence="5">
        <text>3'-dephospho-CoA + ATP = ADP + CoA + H(+)</text>
        <dbReference type="Rhea" id="RHEA:18245"/>
        <dbReference type="ChEBI" id="CHEBI:15378"/>
        <dbReference type="ChEBI" id="CHEBI:30616"/>
        <dbReference type="ChEBI" id="CHEBI:57287"/>
        <dbReference type="ChEBI" id="CHEBI:57328"/>
        <dbReference type="ChEBI" id="CHEBI:456216"/>
        <dbReference type="EC" id="2.7.1.24"/>
    </reaction>
</comment>